<dbReference type="GO" id="GO:0005829">
    <property type="term" value="C:cytosol"/>
    <property type="evidence" value="ECO:0007669"/>
    <property type="project" value="TreeGrafter"/>
</dbReference>
<dbReference type="PROSITE" id="PS51273">
    <property type="entry name" value="GATASE_TYPE_1"/>
    <property type="match status" value="1"/>
</dbReference>
<gene>
    <name evidence="1" type="ORF">Aru02nite_00500</name>
</gene>
<evidence type="ECO:0000313" key="2">
    <source>
        <dbReference type="Proteomes" id="UP000612808"/>
    </source>
</evidence>
<dbReference type="EMBL" id="BOMB01000001">
    <property type="protein sequence ID" value="GID09161.1"/>
    <property type="molecule type" value="Genomic_DNA"/>
</dbReference>
<dbReference type="AlphaFoldDB" id="A0A8J3ISM2"/>
<dbReference type="InterPro" id="IPR044668">
    <property type="entry name" value="PuuD-like"/>
</dbReference>
<sequence>MRPVIGITANVEHAHWGVWEAPAALLPYAYVLSVEEAGGRVITLPPDSRDGDVVAHLDGLVLSGGADVDPVRYGQVPHPATNVRPARDEGEFVLLAEALAADLPVLGICRGMQLMAVAYGGTLHQHLPEAIGSDKHRPETGVVGWHGVRFTAGSVLEHVYGEGELEVNTYHHQGVADPGRLTVTGLADDGVIEALEDPAHRFVLGVQWHPEEIHGDHIFAALVAAATTD</sequence>
<dbReference type="GO" id="GO:0006598">
    <property type="term" value="P:polyamine catabolic process"/>
    <property type="evidence" value="ECO:0007669"/>
    <property type="project" value="TreeGrafter"/>
</dbReference>
<organism evidence="1 2">
    <name type="scientific">Actinocatenispora rupis</name>
    <dbReference type="NCBI Taxonomy" id="519421"/>
    <lineage>
        <taxon>Bacteria</taxon>
        <taxon>Bacillati</taxon>
        <taxon>Actinomycetota</taxon>
        <taxon>Actinomycetes</taxon>
        <taxon>Micromonosporales</taxon>
        <taxon>Micromonosporaceae</taxon>
        <taxon>Actinocatenispora</taxon>
    </lineage>
</organism>
<dbReference type="GO" id="GO:0033969">
    <property type="term" value="F:gamma-glutamyl-gamma-aminobutyrate hydrolase activity"/>
    <property type="evidence" value="ECO:0007669"/>
    <property type="project" value="TreeGrafter"/>
</dbReference>
<dbReference type="Proteomes" id="UP000612808">
    <property type="component" value="Unassembled WGS sequence"/>
</dbReference>
<comment type="caution">
    <text evidence="1">The sequence shown here is derived from an EMBL/GenBank/DDBJ whole genome shotgun (WGS) entry which is preliminary data.</text>
</comment>
<name>A0A8J3ISM2_9ACTN</name>
<evidence type="ECO:0000313" key="1">
    <source>
        <dbReference type="EMBL" id="GID09161.1"/>
    </source>
</evidence>
<dbReference type="InterPro" id="IPR029062">
    <property type="entry name" value="Class_I_gatase-like"/>
</dbReference>
<dbReference type="Gene3D" id="3.40.50.880">
    <property type="match status" value="1"/>
</dbReference>
<proteinExistence type="predicted"/>
<keyword evidence="1" id="KW-0378">Hydrolase</keyword>
<keyword evidence="2" id="KW-1185">Reference proteome</keyword>
<accession>A0A8J3ISM2</accession>
<dbReference type="PANTHER" id="PTHR43235:SF1">
    <property type="entry name" value="GLUTAMINE AMIDOTRANSFERASE PB2B2.05-RELATED"/>
    <property type="match status" value="1"/>
</dbReference>
<dbReference type="Pfam" id="PF07722">
    <property type="entry name" value="Peptidase_C26"/>
    <property type="match status" value="1"/>
</dbReference>
<dbReference type="PANTHER" id="PTHR43235">
    <property type="entry name" value="GLUTAMINE AMIDOTRANSFERASE PB2B2.05-RELATED"/>
    <property type="match status" value="1"/>
</dbReference>
<reference evidence="1" key="1">
    <citation type="submission" date="2021-01" db="EMBL/GenBank/DDBJ databases">
        <title>Whole genome shotgun sequence of Actinocatenispora rupis NBRC 107355.</title>
        <authorList>
            <person name="Komaki H."/>
            <person name="Tamura T."/>
        </authorList>
    </citation>
    <scope>NUCLEOTIDE SEQUENCE</scope>
    <source>
        <strain evidence="1">NBRC 107355</strain>
    </source>
</reference>
<protein>
    <submittedName>
        <fullName evidence="1">Gamma-glutamyl-gamma-aminobutyrate hydrolase</fullName>
    </submittedName>
</protein>
<dbReference type="InterPro" id="IPR011697">
    <property type="entry name" value="Peptidase_C26"/>
</dbReference>
<dbReference type="CDD" id="cd01745">
    <property type="entry name" value="GATase1_2"/>
    <property type="match status" value="1"/>
</dbReference>
<dbReference type="RefSeq" id="WP_203653901.1">
    <property type="nucleotide sequence ID" value="NZ_BAAAZM010000031.1"/>
</dbReference>
<dbReference type="SUPFAM" id="SSF52317">
    <property type="entry name" value="Class I glutamine amidotransferase-like"/>
    <property type="match status" value="1"/>
</dbReference>